<name>A0ACC1T2C1_9APHY</name>
<gene>
    <name evidence="1" type="ORF">NM688_g4659</name>
</gene>
<evidence type="ECO:0000313" key="2">
    <source>
        <dbReference type="Proteomes" id="UP001148662"/>
    </source>
</evidence>
<comment type="caution">
    <text evidence="1">The sequence shown here is derived from an EMBL/GenBank/DDBJ whole genome shotgun (WGS) entry which is preliminary data.</text>
</comment>
<dbReference type="Proteomes" id="UP001148662">
    <property type="component" value="Unassembled WGS sequence"/>
</dbReference>
<sequence>MFRLSSIVLTASFAAIGTAMPIIIARAHAACGQWLPSFDHSVVWVPGQEFAILWDPATAPTDDCALSPSVQNADAATGQGSPWGVYLGDGNGLDPSSGSFTFTVPTPPGPGQYYLQITEVDQSEDFFPCYRPGTCYYVVINLCRHDAQHEEPRCWSLAVANLSSVVVVLPRSAWPRPRCASCSSPTHLRAFSASTQ</sequence>
<proteinExistence type="predicted"/>
<dbReference type="EMBL" id="JANHOG010000791">
    <property type="protein sequence ID" value="KAJ3551515.1"/>
    <property type="molecule type" value="Genomic_DNA"/>
</dbReference>
<organism evidence="1 2">
    <name type="scientific">Phlebia brevispora</name>
    <dbReference type="NCBI Taxonomy" id="194682"/>
    <lineage>
        <taxon>Eukaryota</taxon>
        <taxon>Fungi</taxon>
        <taxon>Dikarya</taxon>
        <taxon>Basidiomycota</taxon>
        <taxon>Agaricomycotina</taxon>
        <taxon>Agaricomycetes</taxon>
        <taxon>Polyporales</taxon>
        <taxon>Meruliaceae</taxon>
        <taxon>Phlebia</taxon>
    </lineage>
</organism>
<reference evidence="1" key="1">
    <citation type="submission" date="2022-07" db="EMBL/GenBank/DDBJ databases">
        <title>Genome Sequence of Phlebia brevispora.</title>
        <authorList>
            <person name="Buettner E."/>
        </authorList>
    </citation>
    <scope>NUCLEOTIDE SEQUENCE</scope>
    <source>
        <strain evidence="1">MPL23</strain>
    </source>
</reference>
<keyword evidence="2" id="KW-1185">Reference proteome</keyword>
<protein>
    <submittedName>
        <fullName evidence="1">Uncharacterized protein</fullName>
    </submittedName>
</protein>
<accession>A0ACC1T2C1</accession>
<evidence type="ECO:0000313" key="1">
    <source>
        <dbReference type="EMBL" id="KAJ3551515.1"/>
    </source>
</evidence>